<dbReference type="Pfam" id="PF02618">
    <property type="entry name" value="YceG"/>
    <property type="match status" value="1"/>
</dbReference>
<evidence type="ECO:0000256" key="3">
    <source>
        <dbReference type="ARBA" id="ARBA00022989"/>
    </source>
</evidence>
<comment type="catalytic activity">
    <reaction evidence="7">
        <text>a peptidoglycan chain = a peptidoglycan chain with N-acetyl-1,6-anhydromuramyl-[peptide] at the reducing end + a peptidoglycan chain with N-acetylglucosamine at the non-reducing end.</text>
        <dbReference type="EC" id="4.2.2.29"/>
    </reaction>
</comment>
<dbReference type="PANTHER" id="PTHR30518:SF2">
    <property type="entry name" value="ENDOLYTIC MUREIN TRANSGLYCOSYLASE"/>
    <property type="match status" value="1"/>
</dbReference>
<dbReference type="Gene3D" id="3.30.160.60">
    <property type="entry name" value="Classic Zinc Finger"/>
    <property type="match status" value="1"/>
</dbReference>
<evidence type="ECO:0000313" key="8">
    <source>
        <dbReference type="EMBL" id="MBO8472435.1"/>
    </source>
</evidence>
<keyword evidence="1 7" id="KW-1003">Cell membrane</keyword>
<keyword evidence="4 7" id="KW-0472">Membrane</keyword>
<reference evidence="8" key="2">
    <citation type="journal article" date="2021" name="PeerJ">
        <title>Extensive microbial diversity within the chicken gut microbiome revealed by metagenomics and culture.</title>
        <authorList>
            <person name="Gilroy R."/>
            <person name="Ravi A."/>
            <person name="Getino M."/>
            <person name="Pursley I."/>
            <person name="Horton D.L."/>
            <person name="Alikhan N.F."/>
            <person name="Baker D."/>
            <person name="Gharbi K."/>
            <person name="Hall N."/>
            <person name="Watson M."/>
            <person name="Adriaenssens E.M."/>
            <person name="Foster-Nyarko E."/>
            <person name="Jarju S."/>
            <person name="Secka A."/>
            <person name="Antonio M."/>
            <person name="Oren A."/>
            <person name="Chaudhuri R.R."/>
            <person name="La Ragione R."/>
            <person name="Hildebrand F."/>
            <person name="Pallen M.J."/>
        </authorList>
    </citation>
    <scope>NUCLEOTIDE SEQUENCE</scope>
    <source>
        <strain evidence="8">B1-8020</strain>
    </source>
</reference>
<comment type="caution">
    <text evidence="8">The sequence shown here is derived from an EMBL/GenBank/DDBJ whole genome shotgun (WGS) entry which is preliminary data.</text>
</comment>
<dbReference type="GO" id="GO:0008932">
    <property type="term" value="F:lytic endotransglycosylase activity"/>
    <property type="evidence" value="ECO:0007669"/>
    <property type="project" value="UniProtKB-UniRule"/>
</dbReference>
<evidence type="ECO:0000256" key="6">
    <source>
        <dbReference type="ARBA" id="ARBA00023316"/>
    </source>
</evidence>
<dbReference type="GO" id="GO:0009252">
    <property type="term" value="P:peptidoglycan biosynthetic process"/>
    <property type="evidence" value="ECO:0007669"/>
    <property type="project" value="UniProtKB-UniRule"/>
</dbReference>
<evidence type="ECO:0000256" key="4">
    <source>
        <dbReference type="ARBA" id="ARBA00023136"/>
    </source>
</evidence>
<feature type="site" description="Important for catalytic activity" evidence="7">
    <location>
        <position position="222"/>
    </location>
</feature>
<keyword evidence="2 7" id="KW-0812">Transmembrane</keyword>
<dbReference type="Proteomes" id="UP000823604">
    <property type="component" value="Unassembled WGS sequence"/>
</dbReference>
<evidence type="ECO:0000313" key="9">
    <source>
        <dbReference type="Proteomes" id="UP000823604"/>
    </source>
</evidence>
<evidence type="ECO:0000256" key="7">
    <source>
        <dbReference type="HAMAP-Rule" id="MF_02065"/>
    </source>
</evidence>
<evidence type="ECO:0000256" key="2">
    <source>
        <dbReference type="ARBA" id="ARBA00022692"/>
    </source>
</evidence>
<comment type="similarity">
    <text evidence="7">Belongs to the transglycosylase MltG family.</text>
</comment>
<organism evidence="8 9">
    <name type="scientific">Candidatus Merdivivens pullicola</name>
    <dbReference type="NCBI Taxonomy" id="2840872"/>
    <lineage>
        <taxon>Bacteria</taxon>
        <taxon>Pseudomonadati</taxon>
        <taxon>Bacteroidota</taxon>
        <taxon>Bacteroidia</taxon>
        <taxon>Bacteroidales</taxon>
        <taxon>Muribaculaceae</taxon>
        <taxon>Muribaculaceae incertae sedis</taxon>
        <taxon>Candidatus Merdivivens</taxon>
    </lineage>
</organism>
<dbReference type="HAMAP" id="MF_02065">
    <property type="entry name" value="MltG"/>
    <property type="match status" value="1"/>
</dbReference>
<evidence type="ECO:0000256" key="1">
    <source>
        <dbReference type="ARBA" id="ARBA00022475"/>
    </source>
</evidence>
<name>A0A9D9IHT0_9BACT</name>
<dbReference type="AlphaFoldDB" id="A0A9D9IHT0"/>
<protein>
    <recommendedName>
        <fullName evidence="7">Endolytic murein transglycosylase</fullName>
        <ecNumber evidence="7">4.2.2.29</ecNumber>
    </recommendedName>
    <alternativeName>
        <fullName evidence="7">Peptidoglycan lytic transglycosylase</fullName>
    </alternativeName>
    <alternativeName>
        <fullName evidence="7">Peptidoglycan polymerization terminase</fullName>
    </alternativeName>
</protein>
<dbReference type="GO" id="GO:0005886">
    <property type="term" value="C:plasma membrane"/>
    <property type="evidence" value="ECO:0007669"/>
    <property type="project" value="UniProtKB-UniRule"/>
</dbReference>
<dbReference type="NCBIfam" id="TIGR00247">
    <property type="entry name" value="endolytic transglycosylase MltG"/>
    <property type="match status" value="1"/>
</dbReference>
<dbReference type="CDD" id="cd08010">
    <property type="entry name" value="MltG_like"/>
    <property type="match status" value="1"/>
</dbReference>
<dbReference type="PANTHER" id="PTHR30518">
    <property type="entry name" value="ENDOLYTIC MUREIN TRANSGLYCOSYLASE"/>
    <property type="match status" value="1"/>
</dbReference>
<proteinExistence type="inferred from homology"/>
<keyword evidence="5 7" id="KW-0456">Lyase</keyword>
<dbReference type="EC" id="4.2.2.29" evidence="7"/>
<reference evidence="8" key="1">
    <citation type="submission" date="2020-10" db="EMBL/GenBank/DDBJ databases">
        <authorList>
            <person name="Gilroy R."/>
        </authorList>
    </citation>
    <scope>NUCLEOTIDE SEQUENCE</scope>
    <source>
        <strain evidence="8">B1-8020</strain>
    </source>
</reference>
<gene>
    <name evidence="7 8" type="primary">mltG</name>
    <name evidence="8" type="ORF">IAB81_02235</name>
</gene>
<comment type="function">
    <text evidence="7">Functions as a peptidoglycan terminase that cleaves nascent peptidoglycan strands endolytically to terminate their elongation.</text>
</comment>
<keyword evidence="3 7" id="KW-1133">Transmembrane helix</keyword>
<dbReference type="EMBL" id="JADIMA010000023">
    <property type="protein sequence ID" value="MBO8472435.1"/>
    <property type="molecule type" value="Genomic_DNA"/>
</dbReference>
<sequence>MKRKTKNLLAVFSGAAFVILGIAAFVAARYYVDNRLSNFSEEYVLYIDEGMDGRAVLDSIEKNAGVIRRGSLERVARKTGLDTSMKQGRYEIRPGMPSIYVARMIINNWQTEARLTISGYIRDKGRLATVLARPLQLDSSDIAPLLYDDEYLSKFGFTSETVLGMVLPDTYHVFWTATPCEVMDRMKSEYDKFWTDERKALADSIGLTPLEVSILASIIMEESNVRDEYPIIAGVYLNRLRKGMKLQADPTARYAYGDFTITRVLKSHTRIDSPYNTYMYYGLPPAPINVASKAAIDGVLHAQTHDYLYFCARPEFDGRHNFAATYSEHLRNARAYQKAYKEWVKRKQSGGE</sequence>
<keyword evidence="6 7" id="KW-0961">Cell wall biogenesis/degradation</keyword>
<dbReference type="InterPro" id="IPR003770">
    <property type="entry name" value="MLTG-like"/>
</dbReference>
<accession>A0A9D9IHT0</accession>
<evidence type="ECO:0000256" key="5">
    <source>
        <dbReference type="ARBA" id="ARBA00023239"/>
    </source>
</evidence>
<dbReference type="GO" id="GO:0071555">
    <property type="term" value="P:cell wall organization"/>
    <property type="evidence" value="ECO:0007669"/>
    <property type="project" value="UniProtKB-KW"/>
</dbReference>